<feature type="region of interest" description="Disordered" evidence="1">
    <location>
        <begin position="1"/>
        <end position="30"/>
    </location>
</feature>
<feature type="compositionally biased region" description="Polar residues" evidence="1">
    <location>
        <begin position="1"/>
        <end position="10"/>
    </location>
</feature>
<evidence type="ECO:0000259" key="2">
    <source>
        <dbReference type="PROSITE" id="PS50234"/>
    </source>
</evidence>
<sequence length="757" mass="79850">MHSATPSQLTPAELAASTPPLPPGGLWAPEGGPLPLQSVRLTGTVDGILGSWRITQTFRNDRDHPIEAVYTFPLPDHVAVTAMTARLGDRDVDARLAERGQARADYAAALAEGQRAALVEQERGDVFTAQLGNLAAGEEATITLELAGRLAMEAAEAALRIPLVVAERYLPGTDAGTRHGTGVGPDTDRVPDGSRITPPRIAGRTGVDLAVSVRINAVGLLDGPPRTGPGIEVLDTDQGWELRNAPGIDLNADLVARFGVRPQRVRALLTADHDDPDQGTWQAVVTPPEGARDETGPRRLVLALDRSGSMSGWKMVAARRAAARIIDSLGGADSFAVLGFDHTVERPGEGLTAATDHERFAAVRWLSALEARGGTELREPLLQAADLLAGTDGERVLVLVTDGQVGNEAELLSVIAQRLTGVRIYCLGIDQAVNAAFLRRLAAVGGGRCDLVESEAELDEVLTRLHRRIAAPLARGLTVAIEGVTLERDATVPRLADLFPAGPAVLSGRWHASGEPELGAVSVTVLAETDEGIAEWPAEVGQPIAESTDVLRNSWARARMQELQDRRDADPGSIGADEITEFSLAHGILSPFTAWLAVGPGGVTEAAQQVVQPVAQPAGWAAAPMLAGPDQAPVMFSRACEPRVTGTRRTGALFADRAAPAAAPPAAAPMAAGQSGQGMPALDLTPFGARLAELVQHWHELSVWVRRRAQAELVSDLESVGAPAELVQAVAGLPERAEEVRRLWREITGAELPDAGR</sequence>
<evidence type="ECO:0000313" key="5">
    <source>
        <dbReference type="Proteomes" id="UP000215896"/>
    </source>
</evidence>
<dbReference type="Pfam" id="PF13768">
    <property type="entry name" value="VWA_3"/>
    <property type="match status" value="1"/>
</dbReference>
<dbReference type="OrthoDB" id="186919at2"/>
<feature type="region of interest" description="Disordered" evidence="1">
    <location>
        <begin position="175"/>
        <end position="198"/>
    </location>
</feature>
<dbReference type="InterPro" id="IPR013694">
    <property type="entry name" value="VIT"/>
</dbReference>
<evidence type="ECO:0000259" key="3">
    <source>
        <dbReference type="PROSITE" id="PS51468"/>
    </source>
</evidence>
<feature type="domain" description="VWFA" evidence="2">
    <location>
        <begin position="299"/>
        <end position="469"/>
    </location>
</feature>
<dbReference type="InterPro" id="IPR002035">
    <property type="entry name" value="VWF_A"/>
</dbReference>
<keyword evidence="5" id="KW-1185">Reference proteome</keyword>
<dbReference type="SMART" id="SM00327">
    <property type="entry name" value="VWA"/>
    <property type="match status" value="1"/>
</dbReference>
<dbReference type="SUPFAM" id="SSF53300">
    <property type="entry name" value="vWA-like"/>
    <property type="match status" value="1"/>
</dbReference>
<dbReference type="PANTHER" id="PTHR45737">
    <property type="entry name" value="VON WILLEBRAND FACTOR A DOMAIN-CONTAINING PROTEIN 5A"/>
    <property type="match status" value="1"/>
</dbReference>
<accession>A0A255GPZ5</accession>
<dbReference type="SMART" id="SM00609">
    <property type="entry name" value="VIT"/>
    <property type="match status" value="1"/>
</dbReference>
<dbReference type="EMBL" id="NMVO01000001">
    <property type="protein sequence ID" value="OYO17900.1"/>
    <property type="molecule type" value="Genomic_DNA"/>
</dbReference>
<gene>
    <name evidence="4" type="ORF">CGZ94_03300</name>
</gene>
<comment type="caution">
    <text evidence="4">The sequence shown here is derived from an EMBL/GenBank/DDBJ whole genome shotgun (WGS) entry which is preliminary data.</text>
</comment>
<dbReference type="Pfam" id="PF08487">
    <property type="entry name" value="VIT"/>
    <property type="match status" value="1"/>
</dbReference>
<dbReference type="PROSITE" id="PS50234">
    <property type="entry name" value="VWFA"/>
    <property type="match status" value="1"/>
</dbReference>
<organism evidence="4 5">
    <name type="scientific">Enemella evansiae</name>
    <dbReference type="NCBI Taxonomy" id="2016499"/>
    <lineage>
        <taxon>Bacteria</taxon>
        <taxon>Bacillati</taxon>
        <taxon>Actinomycetota</taxon>
        <taxon>Actinomycetes</taxon>
        <taxon>Propionibacteriales</taxon>
        <taxon>Propionibacteriaceae</taxon>
        <taxon>Enemella</taxon>
    </lineage>
</organism>
<name>A0A255GPZ5_9ACTN</name>
<dbReference type="AlphaFoldDB" id="A0A255GPZ5"/>
<protein>
    <submittedName>
        <fullName evidence="4">Trypsin</fullName>
    </submittedName>
</protein>
<evidence type="ECO:0000256" key="1">
    <source>
        <dbReference type="SAM" id="MobiDB-lite"/>
    </source>
</evidence>
<dbReference type="PANTHER" id="PTHR45737:SF6">
    <property type="entry name" value="VON WILLEBRAND FACTOR A DOMAIN-CONTAINING PROTEIN 5A"/>
    <property type="match status" value="1"/>
</dbReference>
<dbReference type="Proteomes" id="UP000215896">
    <property type="component" value="Unassembled WGS sequence"/>
</dbReference>
<proteinExistence type="predicted"/>
<dbReference type="Gene3D" id="3.40.50.410">
    <property type="entry name" value="von Willebrand factor, type A domain"/>
    <property type="match status" value="1"/>
</dbReference>
<feature type="domain" description="VIT" evidence="3">
    <location>
        <begin position="20"/>
        <end position="148"/>
    </location>
</feature>
<reference evidence="4 5" key="1">
    <citation type="submission" date="2017-07" db="EMBL/GenBank/DDBJ databases">
        <title>Draft whole genome sequences of clinical Proprionibacteriaceae strains.</title>
        <authorList>
            <person name="Bernier A.-M."/>
            <person name="Bernard K."/>
            <person name="Domingo M.-C."/>
        </authorList>
    </citation>
    <scope>NUCLEOTIDE SEQUENCE [LARGE SCALE GENOMIC DNA]</scope>
    <source>
        <strain evidence="4 5">NML 030167</strain>
    </source>
</reference>
<dbReference type="PROSITE" id="PS51468">
    <property type="entry name" value="VIT"/>
    <property type="match status" value="1"/>
</dbReference>
<dbReference type="InterPro" id="IPR036465">
    <property type="entry name" value="vWFA_dom_sf"/>
</dbReference>
<evidence type="ECO:0000313" key="4">
    <source>
        <dbReference type="EMBL" id="OYO17900.1"/>
    </source>
</evidence>
<dbReference type="RefSeq" id="WP_094404681.1">
    <property type="nucleotide sequence ID" value="NZ_NMVO01000001.1"/>
</dbReference>